<evidence type="ECO:0000256" key="17">
    <source>
        <dbReference type="ARBA" id="ARBA00079179"/>
    </source>
</evidence>
<keyword evidence="6" id="KW-0677">Repeat</keyword>
<dbReference type="FunFam" id="2.10.25.10:FF:000333">
    <property type="entry name" value="netrin-4 isoform X2"/>
    <property type="match status" value="1"/>
</dbReference>
<dbReference type="GO" id="GO:0005608">
    <property type="term" value="C:laminin-3 complex"/>
    <property type="evidence" value="ECO:0007669"/>
    <property type="project" value="UniProtKB-ARBA"/>
</dbReference>
<feature type="domain" description="Laminin EGF-like" evidence="27">
    <location>
        <begin position="1185"/>
        <end position="1231"/>
    </location>
</feature>
<feature type="domain" description="Laminin EGF-like" evidence="27">
    <location>
        <begin position="925"/>
        <end position="974"/>
    </location>
</feature>
<comment type="caution">
    <text evidence="30">The sequence shown here is derived from an EMBL/GenBank/DDBJ whole genome shotgun (WGS) entry which is preliminary data.</text>
</comment>
<feature type="signal peptide" evidence="26">
    <location>
        <begin position="1"/>
        <end position="25"/>
    </location>
</feature>
<gene>
    <name evidence="30" type="ORF">TSAR_016203</name>
</gene>
<evidence type="ECO:0000256" key="22">
    <source>
        <dbReference type="ARBA" id="ARBA00081237"/>
    </source>
</evidence>
<evidence type="ECO:0000256" key="24">
    <source>
        <dbReference type="SAM" id="Coils"/>
    </source>
</evidence>
<evidence type="ECO:0000256" key="19">
    <source>
        <dbReference type="ARBA" id="ARBA00080055"/>
    </source>
</evidence>
<proteinExistence type="predicted"/>
<dbReference type="EMBL" id="NNAY01000655">
    <property type="protein sequence ID" value="OXU27159.1"/>
    <property type="molecule type" value="Genomic_DNA"/>
</dbReference>
<dbReference type="PROSITE" id="PS51116">
    <property type="entry name" value="LAMININ_IVB"/>
    <property type="match status" value="1"/>
</dbReference>
<dbReference type="InterPro" id="IPR002049">
    <property type="entry name" value="LE_dom"/>
</dbReference>
<feature type="domain" description="Laminin EGF-like" evidence="27">
    <location>
        <begin position="879"/>
        <end position="924"/>
    </location>
</feature>
<dbReference type="InterPro" id="IPR013015">
    <property type="entry name" value="Laminin_IV_B"/>
</dbReference>
<evidence type="ECO:0000256" key="21">
    <source>
        <dbReference type="ARBA" id="ARBA00080856"/>
    </source>
</evidence>
<feature type="disulfide bond" evidence="23">
    <location>
        <begin position="1139"/>
        <end position="1156"/>
    </location>
</feature>
<evidence type="ECO:0000313" key="30">
    <source>
        <dbReference type="EMBL" id="OXU27159.1"/>
    </source>
</evidence>
<evidence type="ECO:0000259" key="29">
    <source>
        <dbReference type="PROSITE" id="PS51117"/>
    </source>
</evidence>
<dbReference type="GO" id="GO:0009888">
    <property type="term" value="P:tissue development"/>
    <property type="evidence" value="ECO:0007669"/>
    <property type="project" value="TreeGrafter"/>
</dbReference>
<dbReference type="PROSITE" id="PS51117">
    <property type="entry name" value="LAMININ_NTER"/>
    <property type="match status" value="1"/>
</dbReference>
<evidence type="ECO:0000256" key="1">
    <source>
        <dbReference type="ARBA" id="ARBA00002418"/>
    </source>
</evidence>
<dbReference type="FunFam" id="2.10.25.10:FF:000065">
    <property type="entry name" value="Laminin subunit beta 1"/>
    <property type="match status" value="1"/>
</dbReference>
<evidence type="ECO:0000256" key="23">
    <source>
        <dbReference type="PROSITE-ProRule" id="PRU00460"/>
    </source>
</evidence>
<dbReference type="PRINTS" id="PR00011">
    <property type="entry name" value="EGFLAMININ"/>
</dbReference>
<comment type="caution">
    <text evidence="23">Lacks conserved residue(s) required for the propagation of feature annotation.</text>
</comment>
<dbReference type="FunFam" id="2.60.120.260:FF:000010">
    <property type="entry name" value="Laminin subunit beta 1"/>
    <property type="match status" value="1"/>
</dbReference>
<keyword evidence="11" id="KW-0325">Glycoprotein</keyword>
<dbReference type="FunFam" id="2.10.25.10:FF:000130">
    <property type="entry name" value="Laminin subunit beta 1"/>
    <property type="match status" value="1"/>
</dbReference>
<keyword evidence="7" id="KW-0084">Basement membrane</keyword>
<dbReference type="FunFam" id="2.170.300.10:FF:000001">
    <property type="entry name" value="Laminin subunit beta-1"/>
    <property type="match status" value="1"/>
</dbReference>
<comment type="subcellular location">
    <subcellularLocation>
        <location evidence="2">Secreted</location>
        <location evidence="2">Extracellular space</location>
        <location evidence="2">Extracellular matrix</location>
        <location evidence="2">Basement membrane</location>
    </subcellularLocation>
</comment>
<dbReference type="Pfam" id="PF00055">
    <property type="entry name" value="Laminin_N"/>
    <property type="match status" value="1"/>
</dbReference>
<evidence type="ECO:0000256" key="6">
    <source>
        <dbReference type="ARBA" id="ARBA00022737"/>
    </source>
</evidence>
<feature type="disulfide bond" evidence="23">
    <location>
        <begin position="549"/>
        <end position="563"/>
    </location>
</feature>
<feature type="disulfide bond" evidence="23">
    <location>
        <begin position="1206"/>
        <end position="1215"/>
    </location>
</feature>
<dbReference type="PROSITE" id="PS50027">
    <property type="entry name" value="EGF_LAM_2"/>
    <property type="match status" value="9"/>
</dbReference>
<feature type="domain" description="Laminin N-terminal" evidence="29">
    <location>
        <begin position="98"/>
        <end position="328"/>
    </location>
</feature>
<dbReference type="SUPFAM" id="SSF49785">
    <property type="entry name" value="Galactose-binding domain-like"/>
    <property type="match status" value="1"/>
</dbReference>
<dbReference type="FunFam" id="2.10.25.10:FF:000011">
    <property type="entry name" value="Cadherin EGF LAG seven-pass G-type receptor"/>
    <property type="match status" value="2"/>
</dbReference>
<reference evidence="30 31" key="1">
    <citation type="journal article" date="2017" name="Curr. Biol.">
        <title>The Evolution of Venom by Co-option of Single-Copy Genes.</title>
        <authorList>
            <person name="Martinson E.O."/>
            <person name="Mrinalini"/>
            <person name="Kelkar Y.D."/>
            <person name="Chang C.H."/>
            <person name="Werren J.H."/>
        </authorList>
    </citation>
    <scope>NUCLEOTIDE SEQUENCE [LARGE SCALE GENOMIC DNA]</scope>
    <source>
        <strain evidence="30 31">Alberta</strain>
        <tissue evidence="30">Whole body</tissue>
    </source>
</reference>
<keyword evidence="12 23" id="KW-0424">Laminin EGF-like domain</keyword>
<dbReference type="CDD" id="cd00055">
    <property type="entry name" value="EGF_Lam"/>
    <property type="match status" value="13"/>
</dbReference>
<evidence type="ECO:0000256" key="8">
    <source>
        <dbReference type="ARBA" id="ARBA00022889"/>
    </source>
</evidence>
<feature type="disulfide bond" evidence="23">
    <location>
        <begin position="833"/>
        <end position="850"/>
    </location>
</feature>
<dbReference type="Pfam" id="PF21199">
    <property type="entry name" value="LAMININ_IV_B"/>
    <property type="match status" value="1"/>
</dbReference>
<dbReference type="FunFam" id="2.10.25.10:FF:000145">
    <property type="entry name" value="Laminin subunit beta 1"/>
    <property type="match status" value="1"/>
</dbReference>
<dbReference type="PROSITE" id="PS01248">
    <property type="entry name" value="EGF_LAM_1"/>
    <property type="match status" value="6"/>
</dbReference>
<evidence type="ECO:0000259" key="28">
    <source>
        <dbReference type="PROSITE" id="PS51116"/>
    </source>
</evidence>
<dbReference type="FunFam" id="2.10.25.10:FF:000135">
    <property type="entry name" value="Laminin subunit beta 4"/>
    <property type="match status" value="2"/>
</dbReference>
<evidence type="ECO:0000256" key="26">
    <source>
        <dbReference type="SAM" id="SignalP"/>
    </source>
</evidence>
<feature type="disulfide bond" evidence="23">
    <location>
        <begin position="537"/>
        <end position="546"/>
    </location>
</feature>
<evidence type="ECO:0000256" key="9">
    <source>
        <dbReference type="ARBA" id="ARBA00023054"/>
    </source>
</evidence>
<feature type="domain" description="Laminin EGF-like" evidence="27">
    <location>
        <begin position="455"/>
        <end position="514"/>
    </location>
</feature>
<dbReference type="SMART" id="SM00181">
    <property type="entry name" value="EGF"/>
    <property type="match status" value="6"/>
</dbReference>
<feature type="coiled-coil region" evidence="24">
    <location>
        <begin position="1679"/>
        <end position="1749"/>
    </location>
</feature>
<keyword evidence="31" id="KW-1185">Reference proteome</keyword>
<feature type="coiled-coil region" evidence="24">
    <location>
        <begin position="1792"/>
        <end position="1819"/>
    </location>
</feature>
<dbReference type="InterPro" id="IPR050440">
    <property type="entry name" value="Laminin/Netrin_ECM"/>
</dbReference>
<feature type="disulfide bond" evidence="23">
    <location>
        <begin position="1187"/>
        <end position="1204"/>
    </location>
</feature>
<feature type="disulfide bond" evidence="23">
    <location>
        <begin position="1137"/>
        <end position="1149"/>
    </location>
</feature>
<sequence>MTGKLAALIGILLLYSTAILDSTEAAKDYNRNLSRGPGRDYSDAARDYERNRTRAPARGSFQRGDITADDGTNSRFDWSWLNYLRPKGLHVQRIHPCEQGSCYPATGNLLIGRRKQLHASSTCGLNGPERYCIVSHLKDRKKCFFCDASNPRQQHNIENIVSGTPHRTWWQAENGMENVTITFDLEAEFHFTHIIIHFQTFRPAAMLIERSYDFGNTWQVYRYFAHDCKGSFPGVPTHQPTKLTDVICDSRYSNVEPSADGEIIFRVLPSNLPIENPYSKEVQNLLKMTNFRINFTRLHTLGDDLLDNRREIREKYYYAIKEMVIRGSCSCYGHASHCLPLDGVDNEEDMVHGRCNCTHNTKGRNCEKCEDFFNDLPWKPAVGKQTNACRMCNCNGHSTSCHFDEAVYERSGRVSGGVCDDCQHNTRGQNCELCKPFFYHDSSKDITDPEACQPCDCDPRGSLDEGICDSRTDPLSGDESGRCHCKANVEGRRCDRCQNGFWNFTELNPEGCQACTCNTQGTINNQGCNMVTGECTCKRYVIGRDCNQCLPEYWGLSDDQEGCKPCDCDLGGAYNNSCDAYTGQCHCRPHVSGRSCNVPEQNYYTGWIDYLIYEGEYAKGTDNCQVVIREPYRDGRNNSWTGLGFMSAIEDSVLNFTVDGVRRSMWYDIVVRYEPKYSGTWDDAEIIIERDGPPDSEGPCGKWQPEEDRLWVQLPTNQRSSVASPPVCLEAGKVYTVLLQLRKFARPPDAPTASILIDSIVLSPRLENIPFFTGGPGEIRLQEYERFRCQDYFNNIYEYYSIYENRSDIRDICTKYQNSIGLYVFDGAHSCECNPTGSHSLICSNYGGNCQCKPNVVGRSCDHCAPGTYGFGPEGCVPCDCDGVGALDNFCDAETGRCKCRPNTYGRSCGQCEPGFWNFPHCRRCECNGHADSCDSKTGACQSCRDSTTGHNCDRCIEAFYGDPRIGVDIPCRPCPCPGTLESGHAYADSCSLDPVSHDVICECYQGYAGPRCDTCADNFYGNPETPGGKCQSCECSNNTDVNRPGNCDPQTGKCLQCLWNTDGFNCQVCKADFYGDALQQNCQSCQCNILGTDAKAGPCDHRTGQCPCLPHVIGQLCDTCEENHWRIASGEGCDPCECDVVGSVSDRCNPYEGTCECKPGFGGRRCNECQANYWGNPNVQCYPCECDVIGSASAQCDRETGVCVCHEGIGGEKCDQCDRSYIGTAPSCTPCGECFDNWDGILDGLRNKTLYVIDEASNIQKVGTTGIYSQEFEDIDNSIAQINTMLESSSVKSQDLDELNQLATNLDKDIDNSATILQDLENQLENVTQRVTLADAQLKRFKNRTDALHEGAAKLRENANHLQESNVQGALNVTQQMADQSRLAEKMAAETNNVLLDAERYKKNTENLLAKSSANVEENRQKNKDSLERLNEKLDTLKSHMPQLNQDMCGRNVTDCDSVCGGAGCGHCGGLSCDAGAMTKATQALDVAKKQSTMIKEHKDEAEQLLRNLIRLKDNASGARSNAQEAFDLASAARNQSDKLTKDLSNVNKKIWDLLKAEQPTPAEVRDLAKEVLNEKITLTPEEIKGLADKIANIVGSLNNPELILRETSDDLQLAKELRERANYTKKIAQEKEALAGKVVELLMETQGSQEMAQEAISKAEADIDLSKHDLDEISQITKQAKQKADDTTNSVNDLENRLLQLQAESVKNDFVIKQEIQAQASNISEEARRVQANAKKLSQEYKNVELSLNQRVDKSKDDIGRAKGLLKRASELTADTVDKFKDIEGMESVYKDNDRLLRDLMEEVDQLNALMNQHLAEFESKAQQLRQC</sequence>
<feature type="disulfide bond" evidence="23">
    <location>
        <begin position="852"/>
        <end position="861"/>
    </location>
</feature>
<protein>
    <recommendedName>
        <fullName evidence="14">Laminin subunit beta-2</fullName>
    </recommendedName>
    <alternativeName>
        <fullName evidence="17">Laminin-11 subunit beta</fullName>
    </alternativeName>
    <alternativeName>
        <fullName evidence="18">Laminin-14 subunit beta</fullName>
    </alternativeName>
    <alternativeName>
        <fullName evidence="22">Laminin-15 subunit beta</fullName>
    </alternativeName>
    <alternativeName>
        <fullName evidence="21">Laminin-3 subunit beta</fullName>
    </alternativeName>
    <alternativeName>
        <fullName evidence="20">Laminin-4 subunit beta</fullName>
    </alternativeName>
    <alternativeName>
        <fullName evidence="16">Laminin-7 subunit beta</fullName>
    </alternativeName>
    <alternativeName>
        <fullName evidence="19">Laminin-9 subunit beta</fullName>
    </alternativeName>
    <alternativeName>
        <fullName evidence="15">S-laminin subunit beta</fullName>
    </alternativeName>
</protein>
<feature type="compositionally biased region" description="Basic and acidic residues" evidence="25">
    <location>
        <begin position="37"/>
        <end position="52"/>
    </location>
</feature>
<dbReference type="Gene3D" id="2.60.120.260">
    <property type="entry name" value="Galactose-binding domain-like"/>
    <property type="match status" value="1"/>
</dbReference>
<organism evidence="30 31">
    <name type="scientific">Trichomalopsis sarcophagae</name>
    <dbReference type="NCBI Taxonomy" id="543379"/>
    <lineage>
        <taxon>Eukaryota</taxon>
        <taxon>Metazoa</taxon>
        <taxon>Ecdysozoa</taxon>
        <taxon>Arthropoda</taxon>
        <taxon>Hexapoda</taxon>
        <taxon>Insecta</taxon>
        <taxon>Pterygota</taxon>
        <taxon>Neoptera</taxon>
        <taxon>Endopterygota</taxon>
        <taxon>Hymenoptera</taxon>
        <taxon>Apocrita</taxon>
        <taxon>Proctotrupomorpha</taxon>
        <taxon>Chalcidoidea</taxon>
        <taxon>Pteromalidae</taxon>
        <taxon>Pteromalinae</taxon>
        <taxon>Trichomalopsis</taxon>
    </lineage>
</organism>
<evidence type="ECO:0000256" key="2">
    <source>
        <dbReference type="ARBA" id="ARBA00004302"/>
    </source>
</evidence>
<evidence type="ECO:0000256" key="15">
    <source>
        <dbReference type="ARBA" id="ARBA00075305"/>
    </source>
</evidence>
<feature type="disulfide bond" evidence="23">
    <location>
        <begin position="879"/>
        <end position="891"/>
    </location>
</feature>
<dbReference type="STRING" id="543379.A0A232F9P0"/>
<evidence type="ECO:0000256" key="3">
    <source>
        <dbReference type="ARBA" id="ARBA00022525"/>
    </source>
</evidence>
<evidence type="ECO:0000256" key="4">
    <source>
        <dbReference type="ARBA" id="ARBA00022530"/>
    </source>
</evidence>
<keyword evidence="8" id="KW-0130">Cell adhesion</keyword>
<feature type="domain" description="Laminin EGF-like" evidence="27">
    <location>
        <begin position="1137"/>
        <end position="1184"/>
    </location>
</feature>
<evidence type="ECO:0000313" key="31">
    <source>
        <dbReference type="Proteomes" id="UP000215335"/>
    </source>
</evidence>
<keyword evidence="10 23" id="KW-1015">Disulfide bond</keyword>
<dbReference type="SUPFAM" id="SSF57196">
    <property type="entry name" value="EGF/Laminin"/>
    <property type="match status" value="13"/>
</dbReference>
<feature type="coiled-coil region" evidence="24">
    <location>
        <begin position="1489"/>
        <end position="1551"/>
    </location>
</feature>
<evidence type="ECO:0000256" key="16">
    <source>
        <dbReference type="ARBA" id="ARBA00076137"/>
    </source>
</evidence>
<feature type="disulfide bond" evidence="23">
    <location>
        <begin position="1109"/>
        <end position="1118"/>
    </location>
</feature>
<feature type="domain" description="Laminin EGF-like" evidence="27">
    <location>
        <begin position="1086"/>
        <end position="1136"/>
    </location>
</feature>
<dbReference type="FunFam" id="2.10.25.10:FF:000074">
    <property type="entry name" value="Laminin subunit alpha"/>
    <property type="match status" value="1"/>
</dbReference>
<keyword evidence="9 24" id="KW-0175">Coiled coil</keyword>
<evidence type="ECO:0000256" key="13">
    <source>
        <dbReference type="ARBA" id="ARBA00065009"/>
    </source>
</evidence>
<feature type="coiled-coil region" evidence="24">
    <location>
        <begin position="1403"/>
        <end position="1448"/>
    </location>
</feature>
<dbReference type="Gene3D" id="2.170.300.10">
    <property type="entry name" value="Tie2 ligand-binding domain superfamily"/>
    <property type="match status" value="1"/>
</dbReference>
<evidence type="ECO:0000256" key="7">
    <source>
        <dbReference type="ARBA" id="ARBA00022869"/>
    </source>
</evidence>
<evidence type="ECO:0000256" key="25">
    <source>
        <dbReference type="SAM" id="MobiDB-lite"/>
    </source>
</evidence>
<dbReference type="GO" id="GO:0048468">
    <property type="term" value="P:cell development"/>
    <property type="evidence" value="ECO:0007669"/>
    <property type="project" value="UniProtKB-ARBA"/>
</dbReference>
<dbReference type="OrthoDB" id="5985440at2759"/>
<keyword evidence="5 26" id="KW-0732">Signal</keyword>
<feature type="coiled-coil region" evidence="24">
    <location>
        <begin position="1304"/>
        <end position="1345"/>
    </location>
</feature>
<feature type="region of interest" description="Disordered" evidence="25">
    <location>
        <begin position="29"/>
        <end position="66"/>
    </location>
</feature>
<evidence type="ECO:0000256" key="14">
    <source>
        <dbReference type="ARBA" id="ARBA00071082"/>
    </source>
</evidence>
<keyword evidence="4" id="KW-0272">Extracellular matrix</keyword>
<feature type="domain" description="Laminin EGF-like" evidence="27">
    <location>
        <begin position="515"/>
        <end position="565"/>
    </location>
</feature>
<evidence type="ECO:0000256" key="18">
    <source>
        <dbReference type="ARBA" id="ARBA00079356"/>
    </source>
</evidence>
<feature type="domain" description="Laminin EGF-like" evidence="27">
    <location>
        <begin position="392"/>
        <end position="454"/>
    </location>
</feature>
<accession>A0A232F9P0</accession>
<feature type="disulfide bond" evidence="23">
    <location>
        <begin position="422"/>
        <end position="431"/>
    </location>
</feature>
<evidence type="ECO:0000256" key="10">
    <source>
        <dbReference type="ARBA" id="ARBA00023157"/>
    </source>
</evidence>
<comment type="function">
    <text evidence="1">Binding to cells via a high affinity receptor, laminin is thought to mediate the attachment, migration and organization of cells into tissues during embryonic development by interacting with other extracellular matrix components.</text>
</comment>
<comment type="subunit">
    <text evidence="13">Laminin is a complex glycoprotein, consisting of three different polypeptide chains (alpha, beta, gamma), which are bound to each other by disulfide bonds into a cross-shaped molecule comprising one long and three short arms with globules at each end. Beta-2 is a subunit of laminin-3 (laminin-121 or S-laminin), laminin-4 (laminin-221 or S-merosin), laminin-7 (laminin-321 or KS-laminin), laminin-9 (laminin-421), laminin-11 (laminin-521), laminin-14 (laminin-423) and laminin-15 (laminin-523).</text>
</comment>
<evidence type="ECO:0000256" key="5">
    <source>
        <dbReference type="ARBA" id="ARBA00022729"/>
    </source>
</evidence>
<dbReference type="PANTHER" id="PTHR10574:SF375">
    <property type="entry name" value="LAMININ SUBUNIT BETA-1"/>
    <property type="match status" value="1"/>
</dbReference>
<dbReference type="InterPro" id="IPR056863">
    <property type="entry name" value="LMN_ATRN_NET-like_EGF"/>
</dbReference>
<feature type="disulfide bond" evidence="23">
    <location>
        <begin position="1185"/>
        <end position="1197"/>
    </location>
</feature>
<feature type="domain" description="Laminin IV type B" evidence="28">
    <location>
        <begin position="605"/>
        <end position="825"/>
    </location>
</feature>
<feature type="disulfide bond" evidence="23">
    <location>
        <begin position="900"/>
        <end position="909"/>
    </location>
</feature>
<feature type="domain" description="Laminin EGF-like" evidence="27">
    <location>
        <begin position="831"/>
        <end position="878"/>
    </location>
</feature>
<dbReference type="GO" id="GO:0030054">
    <property type="term" value="C:cell junction"/>
    <property type="evidence" value="ECO:0007669"/>
    <property type="project" value="UniProtKB-ARBA"/>
</dbReference>
<dbReference type="GO" id="GO:0048731">
    <property type="term" value="P:system development"/>
    <property type="evidence" value="ECO:0007669"/>
    <property type="project" value="UniProtKB-ARBA"/>
</dbReference>
<feature type="disulfide bond" evidence="23">
    <location>
        <begin position="1158"/>
        <end position="1167"/>
    </location>
</feature>
<dbReference type="Pfam" id="PF24973">
    <property type="entry name" value="EGF_LMN_ATRN"/>
    <property type="match status" value="2"/>
</dbReference>
<keyword evidence="3" id="KW-0964">Secreted</keyword>
<dbReference type="SMART" id="SM00180">
    <property type="entry name" value="EGF_Lam"/>
    <property type="match status" value="13"/>
</dbReference>
<dbReference type="FunFam" id="2.10.25.10:FF:000084">
    <property type="entry name" value="Laminin subunit alpha 3"/>
    <property type="match status" value="1"/>
</dbReference>
<dbReference type="InterPro" id="IPR008211">
    <property type="entry name" value="Laminin_N"/>
</dbReference>
<evidence type="ECO:0000259" key="27">
    <source>
        <dbReference type="PROSITE" id="PS50027"/>
    </source>
</evidence>
<dbReference type="PANTHER" id="PTHR10574">
    <property type="entry name" value="NETRIN/LAMININ-RELATED"/>
    <property type="match status" value="1"/>
</dbReference>
<dbReference type="InterPro" id="IPR008979">
    <property type="entry name" value="Galactose-bd-like_sf"/>
</dbReference>
<dbReference type="Proteomes" id="UP000215335">
    <property type="component" value="Unassembled WGS sequence"/>
</dbReference>
<feature type="disulfide bond" evidence="23">
    <location>
        <begin position="485"/>
        <end position="494"/>
    </location>
</feature>
<evidence type="ECO:0000256" key="20">
    <source>
        <dbReference type="ARBA" id="ARBA00080199"/>
    </source>
</evidence>
<dbReference type="InterPro" id="IPR000742">
    <property type="entry name" value="EGF"/>
</dbReference>
<dbReference type="FunFam" id="2.10.25.10:FF:000101">
    <property type="entry name" value="Laminin subunit beta 1"/>
    <property type="match status" value="1"/>
</dbReference>
<feature type="disulfide bond" evidence="23">
    <location>
        <begin position="831"/>
        <end position="843"/>
    </location>
</feature>
<feature type="disulfide bond" evidence="23">
    <location>
        <begin position="944"/>
        <end position="953"/>
    </location>
</feature>
<dbReference type="FunFam" id="2.10.25.10:FF:000138">
    <property type="entry name" value="Laminin subunit beta 1"/>
    <property type="match status" value="1"/>
</dbReference>
<dbReference type="GO" id="GO:0007155">
    <property type="term" value="P:cell adhesion"/>
    <property type="evidence" value="ECO:0007669"/>
    <property type="project" value="UniProtKB-KW"/>
</dbReference>
<feature type="chain" id="PRO_5012963544" description="Laminin subunit beta-2" evidence="26">
    <location>
        <begin position="26"/>
        <end position="1830"/>
    </location>
</feature>
<name>A0A232F9P0_9HYME</name>
<dbReference type="SMART" id="SM00136">
    <property type="entry name" value="LamNT"/>
    <property type="match status" value="1"/>
</dbReference>
<dbReference type="GO" id="GO:0009887">
    <property type="term" value="P:animal organ morphogenesis"/>
    <property type="evidence" value="ECO:0007669"/>
    <property type="project" value="TreeGrafter"/>
</dbReference>
<evidence type="ECO:0000256" key="11">
    <source>
        <dbReference type="ARBA" id="ARBA00023180"/>
    </source>
</evidence>
<feature type="disulfide bond" evidence="23">
    <location>
        <begin position="881"/>
        <end position="898"/>
    </location>
</feature>
<dbReference type="Pfam" id="PF00053">
    <property type="entry name" value="EGF_laminin"/>
    <property type="match status" value="11"/>
</dbReference>
<dbReference type="Gene3D" id="2.10.25.10">
    <property type="entry name" value="Laminin"/>
    <property type="match status" value="11"/>
</dbReference>
<evidence type="ECO:0000256" key="12">
    <source>
        <dbReference type="ARBA" id="ARBA00023292"/>
    </source>
</evidence>